<gene>
    <name evidence="1" type="ORF">ENW96_14170</name>
</gene>
<name>A0A7C3V544_9BACT</name>
<reference evidence="1" key="1">
    <citation type="journal article" date="2020" name="mSystems">
        <title>Genome- and Community-Level Interaction Insights into Carbon Utilization and Element Cycling Functions of Hydrothermarchaeota in Hydrothermal Sediment.</title>
        <authorList>
            <person name="Zhou Z."/>
            <person name="Liu Y."/>
            <person name="Xu W."/>
            <person name="Pan J."/>
            <person name="Luo Z.H."/>
            <person name="Li M."/>
        </authorList>
    </citation>
    <scope>NUCLEOTIDE SEQUENCE [LARGE SCALE GENOMIC DNA]</scope>
    <source>
        <strain evidence="1">SpSt-897</strain>
    </source>
</reference>
<dbReference type="EMBL" id="DTMF01000338">
    <property type="protein sequence ID" value="HGF35502.1"/>
    <property type="molecule type" value="Genomic_DNA"/>
</dbReference>
<accession>A0A7C3V544</accession>
<organism evidence="1">
    <name type="scientific">Desulfobacca acetoxidans</name>
    <dbReference type="NCBI Taxonomy" id="60893"/>
    <lineage>
        <taxon>Bacteria</taxon>
        <taxon>Pseudomonadati</taxon>
        <taxon>Thermodesulfobacteriota</taxon>
        <taxon>Desulfobaccia</taxon>
        <taxon>Desulfobaccales</taxon>
        <taxon>Desulfobaccaceae</taxon>
        <taxon>Desulfobacca</taxon>
    </lineage>
</organism>
<proteinExistence type="predicted"/>
<comment type="caution">
    <text evidence="1">The sequence shown here is derived from an EMBL/GenBank/DDBJ whole genome shotgun (WGS) entry which is preliminary data.</text>
</comment>
<dbReference type="AlphaFoldDB" id="A0A7C3V544"/>
<protein>
    <submittedName>
        <fullName evidence="1">Uncharacterized protein</fullName>
    </submittedName>
</protein>
<sequence>MPERREDPEDLEEATFPWEDVAASWADDRLQSRHPAAPAKKIYLARALACPDCGTPADRLSWFYFKSPEWTWEHLCGRAGWMVVCERCRRQVNFFCELMN</sequence>
<evidence type="ECO:0000313" key="1">
    <source>
        <dbReference type="EMBL" id="HGF35502.1"/>
    </source>
</evidence>